<evidence type="ECO:0000256" key="1">
    <source>
        <dbReference type="ARBA" id="ARBA00009568"/>
    </source>
</evidence>
<dbReference type="Proteomes" id="UP001153069">
    <property type="component" value="Unassembled WGS sequence"/>
</dbReference>
<keyword evidence="4" id="KW-1185">Reference proteome</keyword>
<protein>
    <recommendedName>
        <fullName evidence="2">Splicing factor subunit</fullName>
    </recommendedName>
</protein>
<reference evidence="3" key="1">
    <citation type="submission" date="2020-06" db="EMBL/GenBank/DDBJ databases">
        <authorList>
            <consortium name="Plant Systems Biology data submission"/>
        </authorList>
    </citation>
    <scope>NUCLEOTIDE SEQUENCE</scope>
    <source>
        <strain evidence="3">D6</strain>
    </source>
</reference>
<evidence type="ECO:0000256" key="2">
    <source>
        <dbReference type="PIRNR" id="PIRNR037010"/>
    </source>
</evidence>
<comment type="caution">
    <text evidence="3">The sequence shown here is derived from an EMBL/GenBank/DDBJ whole genome shotgun (WGS) entry which is preliminary data.</text>
</comment>
<dbReference type="GO" id="GO:0000398">
    <property type="term" value="P:mRNA splicing, via spliceosome"/>
    <property type="evidence" value="ECO:0007669"/>
    <property type="project" value="UniProtKB-UniRule"/>
</dbReference>
<evidence type="ECO:0000313" key="4">
    <source>
        <dbReference type="Proteomes" id="UP001153069"/>
    </source>
</evidence>
<gene>
    <name evidence="3" type="ORF">SEMRO_279_G106800.1</name>
</gene>
<comment type="similarity">
    <text evidence="1 2">Belongs to the SF3B5 family.</text>
</comment>
<dbReference type="PIRSF" id="PIRSF037010">
    <property type="entry name" value="Splicing_factor_3B_subunit_5"/>
    <property type="match status" value="1"/>
</dbReference>
<dbReference type="InterPro" id="IPR009846">
    <property type="entry name" value="SF3b5/RDS3-10"/>
</dbReference>
<evidence type="ECO:0000313" key="3">
    <source>
        <dbReference type="EMBL" id="CAB9506796.1"/>
    </source>
</evidence>
<dbReference type="InterPro" id="IPR017089">
    <property type="entry name" value="Splicing_factor_3B_subunit_5"/>
</dbReference>
<dbReference type="AlphaFoldDB" id="A0A9N8DQP3"/>
<dbReference type="PANTHER" id="PTHR20978:SF0">
    <property type="entry name" value="SPLICING FACTOR 3B SUBUNIT 5"/>
    <property type="match status" value="1"/>
</dbReference>
<proteinExistence type="inferred from homology"/>
<accession>A0A9N8DQP3</accession>
<dbReference type="GO" id="GO:0005686">
    <property type="term" value="C:U2 snRNP"/>
    <property type="evidence" value="ECO:0007669"/>
    <property type="project" value="TreeGrafter"/>
</dbReference>
<sequence>MSAPGGGSISAEQLKARYVGTGHADMSKHEFLTNQHRDTYASHIGHYDQLFYYSVAQNQAVGRVRLEFLEKMVQPCGPPPKRTEVERLLEK</sequence>
<dbReference type="Pfam" id="PF07189">
    <property type="entry name" value="SF3b10"/>
    <property type="match status" value="1"/>
</dbReference>
<dbReference type="PANTHER" id="PTHR20978">
    <property type="entry name" value="SPLICING FACTOR 3B SUBUNIT 5"/>
    <property type="match status" value="1"/>
</dbReference>
<organism evidence="3 4">
    <name type="scientific">Seminavis robusta</name>
    <dbReference type="NCBI Taxonomy" id="568900"/>
    <lineage>
        <taxon>Eukaryota</taxon>
        <taxon>Sar</taxon>
        <taxon>Stramenopiles</taxon>
        <taxon>Ochrophyta</taxon>
        <taxon>Bacillariophyta</taxon>
        <taxon>Bacillariophyceae</taxon>
        <taxon>Bacillariophycidae</taxon>
        <taxon>Naviculales</taxon>
        <taxon>Naviculaceae</taxon>
        <taxon>Seminavis</taxon>
    </lineage>
</organism>
<dbReference type="EMBL" id="CAICTM010000278">
    <property type="protein sequence ID" value="CAB9506796.1"/>
    <property type="molecule type" value="Genomic_DNA"/>
</dbReference>
<name>A0A9N8DQP3_9STRA</name>
<dbReference type="OrthoDB" id="274726at2759"/>
<dbReference type="GO" id="GO:0071011">
    <property type="term" value="C:precatalytic spliceosome"/>
    <property type="evidence" value="ECO:0007669"/>
    <property type="project" value="TreeGrafter"/>
</dbReference>